<gene>
    <name evidence="1" type="ORF">P691DRAFT_776423</name>
</gene>
<dbReference type="AlphaFoldDB" id="A0A9P6C383"/>
<proteinExistence type="predicted"/>
<protein>
    <submittedName>
        <fullName evidence="1">Uncharacterized protein</fullName>
    </submittedName>
</protein>
<dbReference type="EMBL" id="MU151218">
    <property type="protein sequence ID" value="KAF9447038.1"/>
    <property type="molecule type" value="Genomic_DNA"/>
</dbReference>
<organism evidence="1 2">
    <name type="scientific">Macrolepiota fuliginosa MF-IS2</name>
    <dbReference type="NCBI Taxonomy" id="1400762"/>
    <lineage>
        <taxon>Eukaryota</taxon>
        <taxon>Fungi</taxon>
        <taxon>Dikarya</taxon>
        <taxon>Basidiomycota</taxon>
        <taxon>Agaricomycotina</taxon>
        <taxon>Agaricomycetes</taxon>
        <taxon>Agaricomycetidae</taxon>
        <taxon>Agaricales</taxon>
        <taxon>Agaricineae</taxon>
        <taxon>Agaricaceae</taxon>
        <taxon>Macrolepiota</taxon>
    </lineage>
</organism>
<evidence type="ECO:0000313" key="1">
    <source>
        <dbReference type="EMBL" id="KAF9447038.1"/>
    </source>
</evidence>
<evidence type="ECO:0000313" key="2">
    <source>
        <dbReference type="Proteomes" id="UP000807342"/>
    </source>
</evidence>
<sequence length="258" mass="28467">MRSATDELPTYSIDIRAVPPPELFPSGADPSLDHLDAAVLNSPPNANDLALSDTVANYLVYPDLASQESFLDAFVIETLKHFNDRGKTVIFCYMVPLVICADFTHLRCSNRRVSPPSSDTRLVAVRTPSNRNDPGAQVVAEAIASFQYNGKKREEKGLLCLHGMSILAITTSGTRPTLCLTPITKELSEAVITGQYPVNRTQVLKCVTVATLHVVPALAQETWGIEELRFSIFLPLGRVREAIWTRYRKALRSISVEI</sequence>
<dbReference type="OrthoDB" id="3253976at2759"/>
<dbReference type="Proteomes" id="UP000807342">
    <property type="component" value="Unassembled WGS sequence"/>
</dbReference>
<reference evidence="1" key="1">
    <citation type="submission" date="2020-11" db="EMBL/GenBank/DDBJ databases">
        <authorList>
            <consortium name="DOE Joint Genome Institute"/>
            <person name="Ahrendt S."/>
            <person name="Riley R."/>
            <person name="Andreopoulos W."/>
            <person name="Labutti K."/>
            <person name="Pangilinan J."/>
            <person name="Ruiz-Duenas F.J."/>
            <person name="Barrasa J.M."/>
            <person name="Sanchez-Garcia M."/>
            <person name="Camarero S."/>
            <person name="Miyauchi S."/>
            <person name="Serrano A."/>
            <person name="Linde D."/>
            <person name="Babiker R."/>
            <person name="Drula E."/>
            <person name="Ayuso-Fernandez I."/>
            <person name="Pacheco R."/>
            <person name="Padilla G."/>
            <person name="Ferreira P."/>
            <person name="Barriuso J."/>
            <person name="Kellner H."/>
            <person name="Castanera R."/>
            <person name="Alfaro M."/>
            <person name="Ramirez L."/>
            <person name="Pisabarro A.G."/>
            <person name="Kuo A."/>
            <person name="Tritt A."/>
            <person name="Lipzen A."/>
            <person name="He G."/>
            <person name="Yan M."/>
            <person name="Ng V."/>
            <person name="Cullen D."/>
            <person name="Martin F."/>
            <person name="Rosso M.-N."/>
            <person name="Henrissat B."/>
            <person name="Hibbett D."/>
            <person name="Martinez A.T."/>
            <person name="Grigoriev I.V."/>
        </authorList>
    </citation>
    <scope>NUCLEOTIDE SEQUENCE</scope>
    <source>
        <strain evidence="1">MF-IS2</strain>
    </source>
</reference>
<keyword evidence="2" id="KW-1185">Reference proteome</keyword>
<name>A0A9P6C383_9AGAR</name>
<accession>A0A9P6C383</accession>
<comment type="caution">
    <text evidence="1">The sequence shown here is derived from an EMBL/GenBank/DDBJ whole genome shotgun (WGS) entry which is preliminary data.</text>
</comment>